<feature type="compositionally biased region" description="Basic residues" evidence="1">
    <location>
        <begin position="326"/>
        <end position="335"/>
    </location>
</feature>
<feature type="region of interest" description="Disordered" evidence="1">
    <location>
        <begin position="311"/>
        <end position="338"/>
    </location>
</feature>
<evidence type="ECO:0000313" key="2">
    <source>
        <dbReference type="EMBL" id="PVU92788.1"/>
    </source>
</evidence>
<feature type="region of interest" description="Disordered" evidence="1">
    <location>
        <begin position="254"/>
        <end position="285"/>
    </location>
</feature>
<accession>A0A2T9YKD1</accession>
<proteinExistence type="predicted"/>
<gene>
    <name evidence="2" type="ORF">BB559_003588</name>
</gene>
<comment type="caution">
    <text evidence="2">The sequence shown here is derived from an EMBL/GenBank/DDBJ whole genome shotgun (WGS) entry which is preliminary data.</text>
</comment>
<dbReference type="Proteomes" id="UP000245699">
    <property type="component" value="Unassembled WGS sequence"/>
</dbReference>
<reference evidence="2 3" key="1">
    <citation type="journal article" date="2018" name="MBio">
        <title>Comparative Genomics Reveals the Core Gene Toolbox for the Fungus-Insect Symbiosis.</title>
        <authorList>
            <person name="Wang Y."/>
            <person name="Stata M."/>
            <person name="Wang W."/>
            <person name="Stajich J.E."/>
            <person name="White M.M."/>
            <person name="Moncalvo J.M."/>
        </authorList>
    </citation>
    <scope>NUCLEOTIDE SEQUENCE [LARGE SCALE GENOMIC DNA]</scope>
    <source>
        <strain evidence="2 3">AUS-77-4</strain>
    </source>
</reference>
<feature type="compositionally biased region" description="Low complexity" evidence="1">
    <location>
        <begin position="254"/>
        <end position="266"/>
    </location>
</feature>
<sequence length="409" mass="46740">MSNYTQLFNVDSDNIPDSSLKDILEQANTYISSYKNTLRSEDEKLDILYEQKQASDQYSSLIQTAIYDYEKYSSSLENMQDSLDSTNVTKTIEAINQTYLNLTSFVKDNIQPTISKQDIKFDNVTQMLLNITNTLGSISARVDKVESINPSSQKQRGNSAILTQIKNINNKIENIIHLLSYVITTVNIKEHWNKKLFQKSSFNIGPHNIQNCSTSNNTKISESRGFINSINDTQNIQNSCENNFETKYVISNSKANSPASNKNESSILIEDNSQTPLPNKRTRSRRSWDLWKSLSNTELINIDESNENSYVQIPEKIKPRLQNDKKNKKPTKKSKPNTFQINPSVYVLVNPDTQSSKIPIYIKDSNKNEMVYKTENEHLSINQSQAPITAKRKIKPRTTSAKKRTVKIL</sequence>
<keyword evidence="3" id="KW-1185">Reference proteome</keyword>
<protein>
    <submittedName>
        <fullName evidence="2">Uncharacterized protein</fullName>
    </submittedName>
</protein>
<dbReference type="AlphaFoldDB" id="A0A2T9YKD1"/>
<evidence type="ECO:0000313" key="3">
    <source>
        <dbReference type="Proteomes" id="UP000245699"/>
    </source>
</evidence>
<name>A0A2T9YKD1_9FUNG</name>
<dbReference type="EMBL" id="MBFT01000347">
    <property type="protein sequence ID" value="PVU92788.1"/>
    <property type="molecule type" value="Genomic_DNA"/>
</dbReference>
<feature type="compositionally biased region" description="Basic and acidic residues" evidence="1">
    <location>
        <begin position="315"/>
        <end position="325"/>
    </location>
</feature>
<organism evidence="2 3">
    <name type="scientific">Furculomyces boomerangus</name>
    <dbReference type="NCBI Taxonomy" id="61424"/>
    <lineage>
        <taxon>Eukaryota</taxon>
        <taxon>Fungi</taxon>
        <taxon>Fungi incertae sedis</taxon>
        <taxon>Zoopagomycota</taxon>
        <taxon>Kickxellomycotina</taxon>
        <taxon>Harpellomycetes</taxon>
        <taxon>Harpellales</taxon>
        <taxon>Harpellaceae</taxon>
        <taxon>Furculomyces</taxon>
    </lineage>
</organism>
<evidence type="ECO:0000256" key="1">
    <source>
        <dbReference type="SAM" id="MobiDB-lite"/>
    </source>
</evidence>